<protein>
    <submittedName>
        <fullName evidence="1">Sirohydrochlorin cobaltochelatase</fullName>
    </submittedName>
</protein>
<evidence type="ECO:0000313" key="1">
    <source>
        <dbReference type="EMBL" id="BAH73564.1"/>
    </source>
</evidence>
<dbReference type="STRING" id="573370.DMR_00730"/>
<dbReference type="Pfam" id="PF06180">
    <property type="entry name" value="CbiK"/>
    <property type="match status" value="1"/>
</dbReference>
<dbReference type="KEGG" id="dma:DMR_00730"/>
<dbReference type="HOGENOM" id="CLU_036584_1_0_7"/>
<dbReference type="GO" id="GO:0019251">
    <property type="term" value="P:anaerobic cobalamin biosynthetic process"/>
    <property type="evidence" value="ECO:0007669"/>
    <property type="project" value="InterPro"/>
</dbReference>
<dbReference type="GO" id="GO:0016852">
    <property type="term" value="F:sirohydrochlorin cobaltochelatase activity"/>
    <property type="evidence" value="ECO:0007669"/>
    <property type="project" value="InterPro"/>
</dbReference>
<name>C4XTP9_SOLM1</name>
<proteinExistence type="predicted"/>
<dbReference type="Gene3D" id="3.40.50.1400">
    <property type="match status" value="2"/>
</dbReference>
<accession>C4XTP9</accession>
<dbReference type="InterPro" id="IPR010388">
    <property type="entry name" value="Anaerobic_Co-chelatase"/>
</dbReference>
<keyword evidence="2" id="KW-1185">Reference proteome</keyword>
<organism evidence="1 2">
    <name type="scientific">Solidesulfovibrio magneticus (strain ATCC 700980 / DSM 13731 / RS-1)</name>
    <name type="common">Desulfovibrio magneticus</name>
    <dbReference type="NCBI Taxonomy" id="573370"/>
    <lineage>
        <taxon>Bacteria</taxon>
        <taxon>Pseudomonadati</taxon>
        <taxon>Thermodesulfobacteriota</taxon>
        <taxon>Desulfovibrionia</taxon>
        <taxon>Desulfovibrionales</taxon>
        <taxon>Desulfovibrionaceae</taxon>
        <taxon>Solidesulfovibrio</taxon>
    </lineage>
</organism>
<dbReference type="EMBL" id="AP010904">
    <property type="protein sequence ID" value="BAH73564.1"/>
    <property type="molecule type" value="Genomic_DNA"/>
</dbReference>
<evidence type="ECO:0000313" key="2">
    <source>
        <dbReference type="Proteomes" id="UP000009071"/>
    </source>
</evidence>
<dbReference type="Proteomes" id="UP000009071">
    <property type="component" value="Chromosome"/>
</dbReference>
<dbReference type="eggNOG" id="COG4822">
    <property type="taxonomic scope" value="Bacteria"/>
</dbReference>
<dbReference type="SUPFAM" id="SSF53800">
    <property type="entry name" value="Chelatase"/>
    <property type="match status" value="1"/>
</dbReference>
<gene>
    <name evidence="1" type="primary">cbiK</name>
    <name evidence="1" type="ordered locus">DMR_00730</name>
</gene>
<reference evidence="1 2" key="1">
    <citation type="journal article" date="2009" name="Genome Res.">
        <title>Whole genome sequence of Desulfovibrio magneticus strain RS-1 revealed common gene clusters in magnetotactic bacteria.</title>
        <authorList>
            <person name="Nakazawa H."/>
            <person name="Arakaki A."/>
            <person name="Narita-Yamada S."/>
            <person name="Yashiro I."/>
            <person name="Jinno K."/>
            <person name="Aoki N."/>
            <person name="Tsuruyama A."/>
            <person name="Okamura Y."/>
            <person name="Tanikawa S."/>
            <person name="Fujita N."/>
            <person name="Takeyama H."/>
            <person name="Matsunaga T."/>
        </authorList>
    </citation>
    <scope>NUCLEOTIDE SEQUENCE [LARGE SCALE GENOMIC DNA]</scope>
    <source>
        <strain evidence="2">ATCC 700980 / DSM 13731 / RS-1</strain>
    </source>
</reference>
<sequence length="293" mass="30202">MGFAHCRAYGRLRPGRPGRRHGVAPVTEPCGIILAAHGSRHPGAMAALDAFRQSVAAAHPGAVVAVARTVGRKHGNAAAFGGARQVLDVLGELTAAGCARVAVQSLHVVPGGEYHELLAGLGRWLADDAGRTAVSVGAPLLADLADVDRAAAAIDEGLAAGRQPGEAAVLMGHGAPPPGAGFYEALRERLTQRDPLLFFGAMPREKGAASLELDTIVAALAAKGVTKALLLPFFTVAGAHACSDLAGEQPDSWRGRLEAAGITCRARLAGLLQIEAFAAIWREHLARAMARLS</sequence>
<dbReference type="AlphaFoldDB" id="C4XTP9"/>